<keyword evidence="7" id="KW-1185">Reference proteome</keyword>
<dbReference type="Gene3D" id="3.40.50.300">
    <property type="entry name" value="P-loop containing nucleotide triphosphate hydrolases"/>
    <property type="match status" value="1"/>
</dbReference>
<keyword evidence="3 6" id="KW-0067">ATP-binding</keyword>
<dbReference type="AlphaFoldDB" id="A0AA41PTL2"/>
<evidence type="ECO:0000256" key="3">
    <source>
        <dbReference type="ARBA" id="ARBA00022840"/>
    </source>
</evidence>
<gene>
    <name evidence="6" type="ORF">LZ495_00140</name>
</gene>
<dbReference type="GO" id="GO:0005524">
    <property type="term" value="F:ATP binding"/>
    <property type="evidence" value="ECO:0007669"/>
    <property type="project" value="UniProtKB-KW"/>
</dbReference>
<dbReference type="Pfam" id="PF00005">
    <property type="entry name" value="ABC_tran"/>
    <property type="match status" value="1"/>
</dbReference>
<dbReference type="InterPro" id="IPR003439">
    <property type="entry name" value="ABC_transporter-like_ATP-bd"/>
</dbReference>
<dbReference type="CDD" id="cd03214">
    <property type="entry name" value="ABC_Iron-Siderophores_B12_Hemin"/>
    <property type="match status" value="1"/>
</dbReference>
<name>A0AA41PTL2_9ACTN</name>
<keyword evidence="4" id="KW-1278">Translocase</keyword>
<dbReference type="InterPro" id="IPR017871">
    <property type="entry name" value="ABC_transporter-like_CS"/>
</dbReference>
<evidence type="ECO:0000256" key="2">
    <source>
        <dbReference type="ARBA" id="ARBA00022741"/>
    </source>
</evidence>
<dbReference type="PANTHER" id="PTHR42794">
    <property type="entry name" value="HEMIN IMPORT ATP-BINDING PROTEIN HMUV"/>
    <property type="match status" value="1"/>
</dbReference>
<comment type="caution">
    <text evidence="6">The sequence shown here is derived from an EMBL/GenBank/DDBJ whole genome shotgun (WGS) entry which is preliminary data.</text>
</comment>
<dbReference type="FunFam" id="3.40.50.300:FF:000134">
    <property type="entry name" value="Iron-enterobactin ABC transporter ATP-binding protein"/>
    <property type="match status" value="1"/>
</dbReference>
<accession>A0AA41PTL2</accession>
<protein>
    <submittedName>
        <fullName evidence="6">Heme ABC transporter ATP-binding protein</fullName>
    </submittedName>
</protein>
<dbReference type="PANTHER" id="PTHR42794:SF1">
    <property type="entry name" value="HEMIN IMPORT ATP-BINDING PROTEIN HMUV"/>
    <property type="match status" value="1"/>
</dbReference>
<keyword evidence="2" id="KW-0547">Nucleotide-binding</keyword>
<sequence>MSLLVEVRNRFGALTRRSCPAVEILPGTAAVAARGVTYALENGTRLVDGVSLEVHPGELVAMLGPNGAGKSTLLGLLTGDLVATGGEVLVGGHPIADLGARELARHRAVMPQSTALAFPFTVDEVVRMGRAPYLGMPCDETDDEIVARCLAETDTAHLARRAFPSLSGGEQARATLARVLAQQAPMLFLDEPTAALDLKHTEDVLKLARDRARRGDAVLVVLHDLNLAAAYADRIALLAGGRMVACGAPEEVCTAPTLSELYGHPVDVMKRPGSGELLVLPRRDAA</sequence>
<evidence type="ECO:0000313" key="6">
    <source>
        <dbReference type="EMBL" id="MCF2525638.1"/>
    </source>
</evidence>
<evidence type="ECO:0000256" key="4">
    <source>
        <dbReference type="ARBA" id="ARBA00022967"/>
    </source>
</evidence>
<dbReference type="Proteomes" id="UP001165378">
    <property type="component" value="Unassembled WGS sequence"/>
</dbReference>
<keyword evidence="1" id="KW-0813">Transport</keyword>
<dbReference type="GO" id="GO:0016887">
    <property type="term" value="F:ATP hydrolysis activity"/>
    <property type="evidence" value="ECO:0007669"/>
    <property type="project" value="InterPro"/>
</dbReference>
<organism evidence="6 7">
    <name type="scientific">Yinghuangia soli</name>
    <dbReference type="NCBI Taxonomy" id="2908204"/>
    <lineage>
        <taxon>Bacteria</taxon>
        <taxon>Bacillati</taxon>
        <taxon>Actinomycetota</taxon>
        <taxon>Actinomycetes</taxon>
        <taxon>Kitasatosporales</taxon>
        <taxon>Streptomycetaceae</taxon>
        <taxon>Yinghuangia</taxon>
    </lineage>
</organism>
<proteinExistence type="predicted"/>
<feature type="domain" description="ABC transporter" evidence="5">
    <location>
        <begin position="31"/>
        <end position="265"/>
    </location>
</feature>
<dbReference type="PROSITE" id="PS00211">
    <property type="entry name" value="ABC_TRANSPORTER_1"/>
    <property type="match status" value="1"/>
</dbReference>
<reference evidence="6" key="1">
    <citation type="submission" date="2022-01" db="EMBL/GenBank/DDBJ databases">
        <title>Genome-Based Taxonomic Classification of the Phylum Actinobacteria.</title>
        <authorList>
            <person name="Gao Y."/>
        </authorList>
    </citation>
    <scope>NUCLEOTIDE SEQUENCE</scope>
    <source>
        <strain evidence="6">KLBMP 8922</strain>
    </source>
</reference>
<evidence type="ECO:0000256" key="1">
    <source>
        <dbReference type="ARBA" id="ARBA00022448"/>
    </source>
</evidence>
<evidence type="ECO:0000313" key="7">
    <source>
        <dbReference type="Proteomes" id="UP001165378"/>
    </source>
</evidence>
<dbReference type="InterPro" id="IPR027417">
    <property type="entry name" value="P-loop_NTPase"/>
</dbReference>
<dbReference type="SMART" id="SM00382">
    <property type="entry name" value="AAA"/>
    <property type="match status" value="1"/>
</dbReference>
<dbReference type="InterPro" id="IPR003593">
    <property type="entry name" value="AAA+_ATPase"/>
</dbReference>
<dbReference type="NCBIfam" id="NF010068">
    <property type="entry name" value="PRK13548.1"/>
    <property type="match status" value="1"/>
</dbReference>
<dbReference type="SUPFAM" id="SSF52540">
    <property type="entry name" value="P-loop containing nucleoside triphosphate hydrolases"/>
    <property type="match status" value="1"/>
</dbReference>
<dbReference type="RefSeq" id="WP_235049673.1">
    <property type="nucleotide sequence ID" value="NZ_JAKFHA010000001.1"/>
</dbReference>
<dbReference type="EMBL" id="JAKFHA010000001">
    <property type="protein sequence ID" value="MCF2525638.1"/>
    <property type="molecule type" value="Genomic_DNA"/>
</dbReference>
<evidence type="ECO:0000259" key="5">
    <source>
        <dbReference type="PROSITE" id="PS50893"/>
    </source>
</evidence>
<dbReference type="PROSITE" id="PS50893">
    <property type="entry name" value="ABC_TRANSPORTER_2"/>
    <property type="match status" value="1"/>
</dbReference>